<dbReference type="SUPFAM" id="SSF52799">
    <property type="entry name" value="(Phosphotyrosine protein) phosphatases II"/>
    <property type="match status" value="1"/>
</dbReference>
<reference evidence="6" key="1">
    <citation type="submission" date="2016-11" db="UniProtKB">
        <authorList>
            <consortium name="WormBaseParasite"/>
        </authorList>
    </citation>
    <scope>IDENTIFICATION</scope>
</reference>
<dbReference type="InterPro" id="IPR003595">
    <property type="entry name" value="Tyr_Pase_cat"/>
</dbReference>
<keyword evidence="1" id="KW-1133">Transmembrane helix</keyword>
<dbReference type="PROSITE" id="PS00383">
    <property type="entry name" value="TYR_PHOSPHATASE_1"/>
    <property type="match status" value="1"/>
</dbReference>
<dbReference type="InterPro" id="IPR003125">
    <property type="entry name" value="WSN"/>
</dbReference>
<dbReference type="WBParaSite" id="Csp11.Scaffold630.g21753.t1">
    <property type="protein sequence ID" value="Csp11.Scaffold630.g21753.t1"/>
    <property type="gene ID" value="Csp11.Scaffold630.g21753"/>
</dbReference>
<evidence type="ECO:0000313" key="5">
    <source>
        <dbReference type="Proteomes" id="UP000095282"/>
    </source>
</evidence>
<dbReference type="SMART" id="SM00453">
    <property type="entry name" value="WSN"/>
    <property type="match status" value="1"/>
</dbReference>
<keyword evidence="2" id="KW-0732">Signal</keyword>
<dbReference type="CDD" id="cd00047">
    <property type="entry name" value="PTPc"/>
    <property type="match status" value="1"/>
</dbReference>
<dbReference type="Pfam" id="PF02206">
    <property type="entry name" value="WSN"/>
    <property type="match status" value="1"/>
</dbReference>
<dbReference type="PROSITE" id="PS50056">
    <property type="entry name" value="TYR_PHOSPHATASE_2"/>
    <property type="match status" value="1"/>
</dbReference>
<dbReference type="InterPro" id="IPR029021">
    <property type="entry name" value="Prot-tyrosine_phosphatase-like"/>
</dbReference>
<dbReference type="PROSITE" id="PS50055">
    <property type="entry name" value="TYR_PHOSPHATASE_PTP"/>
    <property type="match status" value="1"/>
</dbReference>
<dbReference type="PRINTS" id="PR00700">
    <property type="entry name" value="PRTYPHPHTASE"/>
</dbReference>
<feature type="transmembrane region" description="Helical" evidence="1">
    <location>
        <begin position="827"/>
        <end position="847"/>
    </location>
</feature>
<dbReference type="InterPro" id="IPR016130">
    <property type="entry name" value="Tyr_Pase_AS"/>
</dbReference>
<dbReference type="PANTHER" id="PTHR32525">
    <property type="entry name" value="PROTEIN-TYROSINE-PHOSPHATASE"/>
    <property type="match status" value="1"/>
</dbReference>
<keyword evidence="1" id="KW-0472">Membrane</keyword>
<evidence type="ECO:0000259" key="3">
    <source>
        <dbReference type="PROSITE" id="PS50055"/>
    </source>
</evidence>
<organism evidence="5 6">
    <name type="scientific">Caenorhabditis tropicalis</name>
    <dbReference type="NCBI Taxonomy" id="1561998"/>
    <lineage>
        <taxon>Eukaryota</taxon>
        <taxon>Metazoa</taxon>
        <taxon>Ecdysozoa</taxon>
        <taxon>Nematoda</taxon>
        <taxon>Chromadorea</taxon>
        <taxon>Rhabditida</taxon>
        <taxon>Rhabditina</taxon>
        <taxon>Rhabditomorpha</taxon>
        <taxon>Rhabditoidea</taxon>
        <taxon>Rhabditidae</taxon>
        <taxon>Peloderinae</taxon>
        <taxon>Caenorhabditis</taxon>
    </lineage>
</organism>
<evidence type="ECO:0000259" key="4">
    <source>
        <dbReference type="PROSITE" id="PS50056"/>
    </source>
</evidence>
<proteinExistence type="predicted"/>
<protein>
    <submittedName>
        <fullName evidence="6">WSN domain-containing protein</fullName>
    </submittedName>
</protein>
<dbReference type="PANTHER" id="PTHR32525:SF4">
    <property type="entry name" value="WSN DOMAIN-CONTAINING PROTEIN"/>
    <property type="match status" value="1"/>
</dbReference>
<dbReference type="Proteomes" id="UP000095282">
    <property type="component" value="Unplaced"/>
</dbReference>
<dbReference type="eggNOG" id="KOG0789">
    <property type="taxonomic scope" value="Eukaryota"/>
</dbReference>
<dbReference type="AlphaFoldDB" id="A0A1I7V2J5"/>
<evidence type="ECO:0000256" key="2">
    <source>
        <dbReference type="SAM" id="SignalP"/>
    </source>
</evidence>
<keyword evidence="1" id="KW-0812">Transmembrane</keyword>
<sequence>MLDFKSKHPLLMTVFTALLLGLISLADSSRLPPEGVKMSSSVHLVSRIQRATDVIDETLLKVQQIARLTNSIYLQNGLINGTVNSEKLIAELLRMGPITPSKIQSLDLAKIETPLNELKGLQGKLATGNSLDELESYFTDIKRLRDLVNGIEDLKVWPEKDDYTKDLENIVAGNVSFIELIKELDGYFDEWQLIYKFVLKDKSATDLVRLVNTSRNILDSSLGNDIPVLLSFHNNMKPSESIQFLESVTKAVSLIDKTTFTPPTKGQADLKTKLDDIQSVVSSVNGIKQDLDDIKTIFKFRSLPVNSQSFASTQYTDGLPDGFKDINRMITDFANDWVKKTVKDQRLKDSFKSMRTLESSVNLVEQTLGSKSDEHSEAVSSLLDFTKNLIEAFQSYKVDSANEVVECYKRPSADSKDQNVQTLIQNAHSIDTELENIHKVLVELQTEFNQNDVRGNIQKLLDSSNKMDSSQPESIKTAFDVFSTVEESLNNFTSNGHEKLDAVNVAVITSLASNSISLIAEVDKWMTQVDDQMKYLKCLIEKDAATKSTISVVENLKILRADKTYQATIDKSIRAAKSVIASKEHLKTAVKTIKSINGTKGLESDLLKHLKNAEEHSKVIGQSTRAVLNMKSVSGLKDKISKIKTHSKMISDETKKNKRSLENEDVVILNGVSSFGTSLDKMLTELTVWIDEVKKMVFSGLGSFSELFQKAKNVHGLTQDLGKMSESVDRLAKLQVANSKNQKDLDEVTDALDSLNGFGIRFDEYGSFYDKVNKSLVAVELFFSSFSRMIIEATKPINPRISSQYDKSELARFEEMIAAEKRRNDMGYVYATLLIVVAVVVFFLYLYSLYRYTMKPKIILEFVKFKPIKCERAKKILFVEHITSTVRSYKNNPLNQILRTGKEKDDAWPKGNSWEYFTQVYQSMYSMIDVDEKGTATDADAKLLEKHSAETRYPEIELAMGTRVICPTDKSSLIHFANDFIHASLIKLKNCFRMILSQGPVVGVEDKIDNAEKYWSMVRQYGSEAIVMLCDFFEEEEDIDKETGERGPKRKEKCSRYFPVSKEEVMTFGGFKIRLVEETYDKKLMLRIRKLAYSYNGEEERFVTHYHYLGWPDKGIPVDPTAVIMIWKAIRNSPNPPVIHCSAGIGRTGTFAFLESIYQAIYFSNGTVDLGEELRKLREGRHRAVQTRAQFVFAIVTVLTFIFEDEDIEKLPEEVKEVYHYLQDSWPMILAKLNHDAWIIKEDQLVEKETKWKNDKDAKEMENAQK</sequence>
<dbReference type="Gene3D" id="3.90.190.10">
    <property type="entry name" value="Protein tyrosine phosphatase superfamily"/>
    <property type="match status" value="1"/>
</dbReference>
<dbReference type="Pfam" id="PF00102">
    <property type="entry name" value="Y_phosphatase"/>
    <property type="match status" value="1"/>
</dbReference>
<dbReference type="InterPro" id="IPR000242">
    <property type="entry name" value="PTP_cat"/>
</dbReference>
<dbReference type="STRING" id="1561998.A0A1I7V2J5"/>
<name>A0A1I7V2J5_9PELO</name>
<feature type="signal peptide" evidence="2">
    <location>
        <begin position="1"/>
        <end position="28"/>
    </location>
</feature>
<dbReference type="GO" id="GO:0004725">
    <property type="term" value="F:protein tyrosine phosphatase activity"/>
    <property type="evidence" value="ECO:0007669"/>
    <property type="project" value="InterPro"/>
</dbReference>
<evidence type="ECO:0000256" key="1">
    <source>
        <dbReference type="SAM" id="Phobius"/>
    </source>
</evidence>
<dbReference type="InterPro" id="IPR000387">
    <property type="entry name" value="Tyr_Pase_dom"/>
</dbReference>
<dbReference type="SMART" id="SM00404">
    <property type="entry name" value="PTPc_motif"/>
    <property type="match status" value="1"/>
</dbReference>
<dbReference type="SMART" id="SM00194">
    <property type="entry name" value="PTPc"/>
    <property type="match status" value="1"/>
</dbReference>
<evidence type="ECO:0000313" key="6">
    <source>
        <dbReference type="WBParaSite" id="Csp11.Scaffold630.g21753.t1"/>
    </source>
</evidence>
<feature type="domain" description="Tyrosine-protein phosphatase" evidence="3">
    <location>
        <begin position="917"/>
        <end position="1201"/>
    </location>
</feature>
<accession>A0A1I7V2J5</accession>
<feature type="domain" description="Tyrosine specific protein phosphatases" evidence="4">
    <location>
        <begin position="1138"/>
        <end position="1192"/>
    </location>
</feature>
<feature type="chain" id="PRO_5009309708" evidence="2">
    <location>
        <begin position="29"/>
        <end position="1266"/>
    </location>
</feature>
<keyword evidence="5" id="KW-1185">Reference proteome</keyword>